<dbReference type="InterPro" id="IPR050229">
    <property type="entry name" value="GlpE_sulfurtransferase"/>
</dbReference>
<dbReference type="PANTHER" id="PTHR43031">
    <property type="entry name" value="FAD-DEPENDENT OXIDOREDUCTASE"/>
    <property type="match status" value="1"/>
</dbReference>
<dbReference type="PROSITE" id="PS50206">
    <property type="entry name" value="RHODANESE_3"/>
    <property type="match status" value="1"/>
</dbReference>
<dbReference type="InterPro" id="IPR001763">
    <property type="entry name" value="Rhodanese-like_dom"/>
</dbReference>
<evidence type="ECO:0000259" key="1">
    <source>
        <dbReference type="PROSITE" id="PS50206"/>
    </source>
</evidence>
<dbReference type="RefSeq" id="WP_279243696.1">
    <property type="nucleotide sequence ID" value="NZ_SHNN01000001.1"/>
</dbReference>
<protein>
    <submittedName>
        <fullName evidence="2">Rhodanese-like domain-containing protein</fullName>
    </submittedName>
</protein>
<dbReference type="EMBL" id="SHNN01000001">
    <property type="protein sequence ID" value="MCX2979697.1"/>
    <property type="molecule type" value="Genomic_DNA"/>
</dbReference>
<evidence type="ECO:0000313" key="2">
    <source>
        <dbReference type="EMBL" id="MCX2979697.1"/>
    </source>
</evidence>
<dbReference type="InterPro" id="IPR036873">
    <property type="entry name" value="Rhodanese-like_dom_sf"/>
</dbReference>
<proteinExistence type="predicted"/>
<name>A0ABT3TE40_9GAMM</name>
<dbReference type="Pfam" id="PF00581">
    <property type="entry name" value="Rhodanese"/>
    <property type="match status" value="1"/>
</dbReference>
<sequence length="123" mass="13035">MLKTIPELVAEASDGLRCISAEEAFRECGGNSGHVIDVREPGEVDLHPVSGSLHIPRGVLEMKVLELSQDPQTPIYIHCASGVRARLAAAQLMHMGFTQVAAISCNIEQVKAACDNQSAAAKG</sequence>
<gene>
    <name evidence="2" type="ORF">EYC98_02340</name>
</gene>
<dbReference type="Proteomes" id="UP001143362">
    <property type="component" value="Unassembled WGS sequence"/>
</dbReference>
<dbReference type="Gene3D" id="3.40.250.10">
    <property type="entry name" value="Rhodanese-like domain"/>
    <property type="match status" value="1"/>
</dbReference>
<keyword evidence="3" id="KW-1185">Reference proteome</keyword>
<comment type="caution">
    <text evidence="2">The sequence shown here is derived from an EMBL/GenBank/DDBJ whole genome shotgun (WGS) entry which is preliminary data.</text>
</comment>
<dbReference type="CDD" id="cd00158">
    <property type="entry name" value="RHOD"/>
    <property type="match status" value="1"/>
</dbReference>
<reference evidence="2" key="1">
    <citation type="submission" date="2019-02" db="EMBL/GenBank/DDBJ databases">
        <authorList>
            <person name="Li S.-H."/>
        </authorList>
    </citation>
    <scope>NUCLEOTIDE SEQUENCE</scope>
    <source>
        <strain evidence="2">IMCC14734</strain>
    </source>
</reference>
<evidence type="ECO:0000313" key="3">
    <source>
        <dbReference type="Proteomes" id="UP001143362"/>
    </source>
</evidence>
<dbReference type="PANTHER" id="PTHR43031:SF1">
    <property type="entry name" value="PYRIDINE NUCLEOTIDE-DISULPHIDE OXIDOREDUCTASE"/>
    <property type="match status" value="1"/>
</dbReference>
<accession>A0ABT3TE40</accession>
<dbReference type="SMART" id="SM00450">
    <property type="entry name" value="RHOD"/>
    <property type="match status" value="1"/>
</dbReference>
<feature type="domain" description="Rhodanese" evidence="1">
    <location>
        <begin position="29"/>
        <end position="119"/>
    </location>
</feature>
<dbReference type="SUPFAM" id="SSF52821">
    <property type="entry name" value="Rhodanese/Cell cycle control phosphatase"/>
    <property type="match status" value="1"/>
</dbReference>
<organism evidence="2 3">
    <name type="scientific">Candidatus Litorirhabdus singularis</name>
    <dbReference type="NCBI Taxonomy" id="2518993"/>
    <lineage>
        <taxon>Bacteria</taxon>
        <taxon>Pseudomonadati</taxon>
        <taxon>Pseudomonadota</taxon>
        <taxon>Gammaproteobacteria</taxon>
        <taxon>Cellvibrionales</taxon>
        <taxon>Halieaceae</taxon>
        <taxon>Candidatus Litorirhabdus</taxon>
    </lineage>
</organism>